<evidence type="ECO:0000259" key="3">
    <source>
        <dbReference type="Pfam" id="PF13649"/>
    </source>
</evidence>
<dbReference type="eggNOG" id="COG2226">
    <property type="taxonomic scope" value="Bacteria"/>
</dbReference>
<evidence type="ECO:0000313" key="5">
    <source>
        <dbReference type="Proteomes" id="UP000006044"/>
    </source>
</evidence>
<dbReference type="AlphaFoldDB" id="K0WYC3"/>
<dbReference type="GeneID" id="77849144"/>
<dbReference type="InterPro" id="IPR029063">
    <property type="entry name" value="SAM-dependent_MTases_sf"/>
</dbReference>
<reference evidence="4 5" key="1">
    <citation type="submission" date="2012-08" db="EMBL/GenBank/DDBJ databases">
        <title>The Genome Sequence of Barnesiella intestinihominis YIT 11860.</title>
        <authorList>
            <consortium name="The Broad Institute Genome Sequencing Platform"/>
            <person name="Earl A."/>
            <person name="Ward D."/>
            <person name="Feldgarden M."/>
            <person name="Gevers D."/>
            <person name="Morotomi M."/>
            <person name="Walker B."/>
            <person name="Young S.K."/>
            <person name="Zeng Q."/>
            <person name="Gargeya S."/>
            <person name="Fitzgerald M."/>
            <person name="Haas B."/>
            <person name="Abouelleil A."/>
            <person name="Alvarado L."/>
            <person name="Arachchi H.M."/>
            <person name="Berlin A.M."/>
            <person name="Chapman S.B."/>
            <person name="Goldberg J."/>
            <person name="Griggs A."/>
            <person name="Gujja S."/>
            <person name="Hansen M."/>
            <person name="Howarth C."/>
            <person name="Imamovic A."/>
            <person name="Larimer J."/>
            <person name="McCowen C."/>
            <person name="Montmayeur A."/>
            <person name="Murphy C."/>
            <person name="Neiman D."/>
            <person name="Pearson M."/>
            <person name="Priest M."/>
            <person name="Roberts A."/>
            <person name="Saif S."/>
            <person name="Shea T."/>
            <person name="Sisk P."/>
            <person name="Sykes S."/>
            <person name="Wortman J."/>
            <person name="Nusbaum C."/>
            <person name="Birren B."/>
        </authorList>
    </citation>
    <scope>NUCLEOTIDE SEQUENCE [LARGE SCALE GENOMIC DNA]</scope>
    <source>
        <strain evidence="4 5">YIT 11860</strain>
    </source>
</reference>
<dbReference type="GO" id="GO:0032259">
    <property type="term" value="P:methylation"/>
    <property type="evidence" value="ECO:0007669"/>
    <property type="project" value="UniProtKB-KW"/>
</dbReference>
<organism evidence="4 5">
    <name type="scientific">Barnesiella intestinihominis YIT 11860</name>
    <dbReference type="NCBI Taxonomy" id="742726"/>
    <lineage>
        <taxon>Bacteria</taxon>
        <taxon>Pseudomonadati</taxon>
        <taxon>Bacteroidota</taxon>
        <taxon>Bacteroidia</taxon>
        <taxon>Bacteroidales</taxon>
        <taxon>Barnesiellaceae</taxon>
        <taxon>Barnesiella</taxon>
    </lineage>
</organism>
<dbReference type="InterPro" id="IPR041698">
    <property type="entry name" value="Methyltransf_25"/>
</dbReference>
<dbReference type="Pfam" id="PF13649">
    <property type="entry name" value="Methyltransf_25"/>
    <property type="match status" value="1"/>
</dbReference>
<name>K0WYC3_9BACT</name>
<dbReference type="CDD" id="cd02440">
    <property type="entry name" value="AdoMet_MTases"/>
    <property type="match status" value="1"/>
</dbReference>
<proteinExistence type="predicted"/>
<dbReference type="PANTHER" id="PTHR43861">
    <property type="entry name" value="TRANS-ACONITATE 2-METHYLTRANSFERASE-RELATED"/>
    <property type="match status" value="1"/>
</dbReference>
<dbReference type="EMBL" id="ADLE01000014">
    <property type="protein sequence ID" value="EJZ63271.1"/>
    <property type="molecule type" value="Genomic_DNA"/>
</dbReference>
<dbReference type="STRING" id="742726.HMPREF9448_01920"/>
<dbReference type="Proteomes" id="UP000006044">
    <property type="component" value="Unassembled WGS sequence"/>
</dbReference>
<dbReference type="OrthoDB" id="9789123at2"/>
<keyword evidence="1" id="KW-0489">Methyltransferase</keyword>
<evidence type="ECO:0000313" key="4">
    <source>
        <dbReference type="EMBL" id="EJZ63271.1"/>
    </source>
</evidence>
<accession>K0WYC3</accession>
<keyword evidence="2" id="KW-0808">Transferase</keyword>
<feature type="domain" description="Methyltransferase" evidence="3">
    <location>
        <begin position="37"/>
        <end position="115"/>
    </location>
</feature>
<dbReference type="RefSeq" id="WP_008862329.1">
    <property type="nucleotide sequence ID" value="NZ_JH815205.1"/>
</dbReference>
<dbReference type="GO" id="GO:0008168">
    <property type="term" value="F:methyltransferase activity"/>
    <property type="evidence" value="ECO:0007669"/>
    <property type="project" value="UniProtKB-KW"/>
</dbReference>
<protein>
    <recommendedName>
        <fullName evidence="3">Methyltransferase domain-containing protein</fullName>
    </recommendedName>
</protein>
<sequence length="206" mass="23259">MNFFDEMAGVWNKTCRYDTGRIEKVLSVLQLKQGDTVLDIGTGTGVMIPFIREQVGHYAPIVAVDSSEKMLREASLRFPNAGVSFVRADVERDRLGGRFNAILLYSVFPHFRYPVDTIARLVTDNLYCGGRLLIAHSQSREQLNEMHKRISDKVFARNLLPVAEQVAQFTEIGLSVASFDETDEYYYILLQRVGRKLGASVADAIY</sequence>
<evidence type="ECO:0000256" key="2">
    <source>
        <dbReference type="ARBA" id="ARBA00022679"/>
    </source>
</evidence>
<comment type="caution">
    <text evidence="4">The sequence shown here is derived from an EMBL/GenBank/DDBJ whole genome shotgun (WGS) entry which is preliminary data.</text>
</comment>
<evidence type="ECO:0000256" key="1">
    <source>
        <dbReference type="ARBA" id="ARBA00022603"/>
    </source>
</evidence>
<gene>
    <name evidence="4" type="ORF">HMPREF9448_01920</name>
</gene>
<dbReference type="Gene3D" id="3.40.50.150">
    <property type="entry name" value="Vaccinia Virus protein VP39"/>
    <property type="match status" value="1"/>
</dbReference>
<dbReference type="SUPFAM" id="SSF53335">
    <property type="entry name" value="S-adenosyl-L-methionine-dependent methyltransferases"/>
    <property type="match status" value="1"/>
</dbReference>
<keyword evidence="5" id="KW-1185">Reference proteome</keyword>
<dbReference type="PANTHER" id="PTHR43861:SF1">
    <property type="entry name" value="TRANS-ACONITATE 2-METHYLTRANSFERASE"/>
    <property type="match status" value="1"/>
</dbReference>
<dbReference type="HOGENOM" id="CLU_037990_10_2_10"/>